<dbReference type="EMBL" id="CP040871">
    <property type="protein sequence ID" value="QDA57336.1"/>
    <property type="molecule type" value="Genomic_DNA"/>
</dbReference>
<dbReference type="AlphaFoldDB" id="A0A5B7ZS79"/>
<dbReference type="KEGG" id="thes:FHQ07_08420"/>
<keyword evidence="2" id="KW-0378">Hydrolase</keyword>
<dbReference type="Proteomes" id="UP000308149">
    <property type="component" value="Chromosome"/>
</dbReference>
<evidence type="ECO:0000259" key="4">
    <source>
        <dbReference type="PROSITE" id="PS51635"/>
    </source>
</evidence>
<evidence type="ECO:0000313" key="6">
    <source>
        <dbReference type="Proteomes" id="UP000308149"/>
    </source>
</evidence>
<feature type="domain" description="PNPLA" evidence="4">
    <location>
        <begin position="57"/>
        <end position="257"/>
    </location>
</feature>
<organism evidence="5 6">
    <name type="scientific">Thermomonas aquatica</name>
    <dbReference type="NCBI Taxonomy" id="2202149"/>
    <lineage>
        <taxon>Bacteria</taxon>
        <taxon>Pseudomonadati</taxon>
        <taxon>Pseudomonadota</taxon>
        <taxon>Gammaproteobacteria</taxon>
        <taxon>Lysobacterales</taxon>
        <taxon>Lysobacteraceae</taxon>
        <taxon>Thermomonas</taxon>
    </lineage>
</organism>
<dbReference type="GO" id="GO:0046475">
    <property type="term" value="P:glycerophospholipid catabolic process"/>
    <property type="evidence" value="ECO:0007669"/>
    <property type="project" value="TreeGrafter"/>
</dbReference>
<dbReference type="RefSeq" id="WP_139716387.1">
    <property type="nucleotide sequence ID" value="NZ_CP040871.1"/>
</dbReference>
<keyword evidence="2" id="KW-0442">Lipid degradation</keyword>
<accession>A0A5B7ZS79</accession>
<dbReference type="GO" id="GO:0005829">
    <property type="term" value="C:cytosol"/>
    <property type="evidence" value="ECO:0007669"/>
    <property type="project" value="TreeGrafter"/>
</dbReference>
<name>A0A5B7ZS79_9GAMM</name>
<evidence type="ECO:0000313" key="5">
    <source>
        <dbReference type="EMBL" id="QDA57336.1"/>
    </source>
</evidence>
<comment type="caution">
    <text evidence="2">Lacks conserved residue(s) required for the propagation of feature annotation.</text>
</comment>
<dbReference type="OrthoDB" id="9813090at2"/>
<protein>
    <submittedName>
        <fullName evidence="5">Patatin-like phospholipase family protein</fullName>
    </submittedName>
</protein>
<dbReference type="GO" id="GO:0047498">
    <property type="term" value="F:calcium-dependent phospholipase A2 activity"/>
    <property type="evidence" value="ECO:0007669"/>
    <property type="project" value="TreeGrafter"/>
</dbReference>
<feature type="active site" description="Nucleophile" evidence="2">
    <location>
        <position position="102"/>
    </location>
</feature>
<feature type="active site" description="Proton acceptor" evidence="2">
    <location>
        <position position="244"/>
    </location>
</feature>
<dbReference type="GO" id="GO:0005544">
    <property type="term" value="F:calcium-dependent phospholipid binding"/>
    <property type="evidence" value="ECO:0007669"/>
    <property type="project" value="TreeGrafter"/>
</dbReference>
<proteinExistence type="predicted"/>
<keyword evidence="3" id="KW-0732">Signal</keyword>
<dbReference type="PROSITE" id="PS51257">
    <property type="entry name" value="PROKAR_LIPOPROTEIN"/>
    <property type="match status" value="1"/>
</dbReference>
<evidence type="ECO:0000256" key="2">
    <source>
        <dbReference type="PROSITE-ProRule" id="PRU01161"/>
    </source>
</evidence>
<sequence>MNRLGLLAAAIAGMLAGCASYGEIANRPQTAQDRARPVYGLGRTTPAQEHERMTLGLAFSGGGARAAALAYGVLLELRDTRMPADGGPPRLLDEVDAISAVSGGSFTAAYYGLHGEATFPGFEQAFLRRDISNDLAHRLLSPLRWFSRETRSDEAARLFDRYIFHGARYADLQARPGPLVIINATDLEGGIRFAFLQEYFDQLCSDLLSYPLAHAVAASSAVPVMFQPVVLENYPGCTPHMPIDAAAVAASPQLQQEADGWRAYADKQGRRYVHLADGGLTDNLGLRAMLEAVDSAGGPRKFLQGIGRTPSRELVMLSVDASADASGGIGTSARSPSIRRMIDATTDIQLHRYNTATTELVQQRMQEWAKELADAGQPVRMRLVKVGFADIPDPALRARLNAIPTDFTLPSEDVDALIAAGRALLRANPEYQALLRDIGAEQAR</sequence>
<dbReference type="Gene3D" id="3.40.1090.10">
    <property type="entry name" value="Cytosolic phospholipase A2 catalytic domain"/>
    <property type="match status" value="2"/>
</dbReference>
<evidence type="ECO:0000256" key="3">
    <source>
        <dbReference type="SAM" id="SignalP"/>
    </source>
</evidence>
<keyword evidence="1 2" id="KW-0443">Lipid metabolism</keyword>
<dbReference type="GO" id="GO:0005509">
    <property type="term" value="F:calcium ion binding"/>
    <property type="evidence" value="ECO:0007669"/>
    <property type="project" value="TreeGrafter"/>
</dbReference>
<reference evidence="5 6" key="1">
    <citation type="submission" date="2019-06" db="EMBL/GenBank/DDBJ databases">
        <title>Thermomonas aquatica sp. nov., isolated from an industrial wastewater treatment plant.</title>
        <authorList>
            <person name="Jeon J.H."/>
            <person name="Park D.-S."/>
        </authorList>
    </citation>
    <scope>NUCLEOTIDE SEQUENCE [LARGE SCALE GENOMIC DNA]</scope>
    <source>
        <strain evidence="5 6">SY21</strain>
    </source>
</reference>
<dbReference type="InterPro" id="IPR002641">
    <property type="entry name" value="PNPLA_dom"/>
</dbReference>
<dbReference type="PANTHER" id="PTHR10728">
    <property type="entry name" value="CYTOSOLIC PHOSPHOLIPASE A2"/>
    <property type="match status" value="1"/>
</dbReference>
<evidence type="ECO:0000256" key="1">
    <source>
        <dbReference type="ARBA" id="ARBA00023098"/>
    </source>
</evidence>
<gene>
    <name evidence="5" type="ORF">FHQ07_08420</name>
</gene>
<dbReference type="PROSITE" id="PS51635">
    <property type="entry name" value="PNPLA"/>
    <property type="match status" value="1"/>
</dbReference>
<keyword evidence="6" id="KW-1185">Reference proteome</keyword>
<dbReference type="InterPro" id="IPR016035">
    <property type="entry name" value="Acyl_Trfase/lysoPLipase"/>
</dbReference>
<feature type="signal peptide" evidence="3">
    <location>
        <begin position="1"/>
        <end position="21"/>
    </location>
</feature>
<dbReference type="Pfam" id="PF01734">
    <property type="entry name" value="Patatin"/>
    <property type="match status" value="1"/>
</dbReference>
<feature type="chain" id="PRO_5023041888" evidence="3">
    <location>
        <begin position="22"/>
        <end position="444"/>
    </location>
</feature>
<dbReference type="SUPFAM" id="SSF52151">
    <property type="entry name" value="FabD/lysophospholipase-like"/>
    <property type="match status" value="1"/>
</dbReference>
<dbReference type="PANTHER" id="PTHR10728:SF40">
    <property type="entry name" value="PATATIN FAMILY PROTEIN"/>
    <property type="match status" value="1"/>
</dbReference>